<dbReference type="EMBL" id="JBHRYD010000010">
    <property type="protein sequence ID" value="MFC3705391.1"/>
    <property type="molecule type" value="Genomic_DNA"/>
</dbReference>
<sequence>MPCQSLDTDREWTRRALALLEAEGRRSADTHLINLPVAGLPGVDLYFKDESAHPTGSLKHRLARSLFIYGICNGKITPGVTLIEASSGSTAVSEAYYARLLGLRFVAVLPSSTSRRKIEAIELQGGHCHLVEDGRTIHGEAERLARDCGGHYLDQFTHAERATDWRSNNIADAIYRQMVDEQHPVPNWIVASAGTGGTSATIGRHIRYRGYSTQLLVPDVEYSAFYEGWRDGNPRARCETPTRIEGIGRPQVEKSFVPEVVDAMIKVPDAASLAAMRVLSRRLGRRVGGSTGTNFYGMCWAASQMRNKNEPGSIVTLICDSGERYADTYYCDDWLADRQIHTAPIEAMIEDFLEGARFAPSAIRQDRRLAAFMF</sequence>
<evidence type="ECO:0000256" key="2">
    <source>
        <dbReference type="ARBA" id="ARBA00022898"/>
    </source>
</evidence>
<dbReference type="InterPro" id="IPR001926">
    <property type="entry name" value="TrpB-like_PALP"/>
</dbReference>
<organism evidence="5 6">
    <name type="scientific">Devosia honganensis</name>
    <dbReference type="NCBI Taxonomy" id="1610527"/>
    <lineage>
        <taxon>Bacteria</taxon>
        <taxon>Pseudomonadati</taxon>
        <taxon>Pseudomonadota</taxon>
        <taxon>Alphaproteobacteria</taxon>
        <taxon>Hyphomicrobiales</taxon>
        <taxon>Devosiaceae</taxon>
        <taxon>Devosia</taxon>
    </lineage>
</organism>
<dbReference type="SUPFAM" id="SSF53686">
    <property type="entry name" value="Tryptophan synthase beta subunit-like PLP-dependent enzymes"/>
    <property type="match status" value="1"/>
</dbReference>
<protein>
    <recommendedName>
        <fullName evidence="3">L-cysteine desulfhydrase Cds1</fullName>
        <ecNumber evidence="3">4.4.1.1</ecNumber>
    </recommendedName>
</protein>
<dbReference type="InterPro" id="IPR047586">
    <property type="entry name" value="Cds1"/>
</dbReference>
<comment type="similarity">
    <text evidence="3">Belongs to the cysteine synthase/cystathionine beta-synthase family. Cds1 subfamily.</text>
</comment>
<feature type="modified residue" description="N6-(pyridoxal phosphate)lysine" evidence="3">
    <location>
        <position position="59"/>
    </location>
</feature>
<keyword evidence="6" id="KW-1185">Reference proteome</keyword>
<dbReference type="Pfam" id="PF00291">
    <property type="entry name" value="PALP"/>
    <property type="match status" value="1"/>
</dbReference>
<dbReference type="InterPro" id="IPR050214">
    <property type="entry name" value="Cys_Synth/Cystath_Beta-Synth"/>
</dbReference>
<evidence type="ECO:0000256" key="3">
    <source>
        <dbReference type="HAMAP-Rule" id="MF_00868"/>
    </source>
</evidence>
<evidence type="ECO:0000259" key="4">
    <source>
        <dbReference type="Pfam" id="PF00291"/>
    </source>
</evidence>
<dbReference type="Proteomes" id="UP001595613">
    <property type="component" value="Unassembled WGS sequence"/>
</dbReference>
<keyword evidence="3" id="KW-0963">Cytoplasm</keyword>
<feature type="domain" description="Tryptophan synthase beta chain-like PALP" evidence="4">
    <location>
        <begin position="29"/>
        <end position="320"/>
    </location>
</feature>
<accession>A0ABV7X3H2</accession>
<name>A0ABV7X3H2_9HYPH</name>
<keyword evidence="2 3" id="KW-0663">Pyridoxal phosphate</keyword>
<evidence type="ECO:0000313" key="5">
    <source>
        <dbReference type="EMBL" id="MFC3705391.1"/>
    </source>
</evidence>
<proteinExistence type="inferred from homology"/>
<comment type="caution">
    <text evidence="5">The sequence shown here is derived from an EMBL/GenBank/DDBJ whole genome shotgun (WGS) entry which is preliminary data.</text>
</comment>
<comment type="function">
    <text evidence="3">A cysteine desulfhydrase that generates hydrogen sulfide, H(2)S. The H(2)S produced by this enzyme may modulate central metabolism.</text>
</comment>
<dbReference type="HAMAP" id="MF_00868">
    <property type="entry name" value="Cds1"/>
    <property type="match status" value="1"/>
</dbReference>
<dbReference type="EC" id="4.4.1.1" evidence="3"/>
<dbReference type="PANTHER" id="PTHR10314">
    <property type="entry name" value="CYSTATHIONINE BETA-SYNTHASE"/>
    <property type="match status" value="1"/>
</dbReference>
<keyword evidence="3" id="KW-0456">Lyase</keyword>
<evidence type="ECO:0000313" key="6">
    <source>
        <dbReference type="Proteomes" id="UP001595613"/>
    </source>
</evidence>
<dbReference type="RefSeq" id="WP_380097209.1">
    <property type="nucleotide sequence ID" value="NZ_JBHRYD010000010.1"/>
</dbReference>
<gene>
    <name evidence="3" type="primary">cds1</name>
    <name evidence="5" type="ORF">ACFOOL_11555</name>
</gene>
<dbReference type="Gene3D" id="3.40.50.1100">
    <property type="match status" value="2"/>
</dbReference>
<comment type="catalytic activity">
    <reaction evidence="3">
        <text>L-cysteine + H2O = hydrogen sulfide + pyruvate + NH4(+) + H(+)</text>
        <dbReference type="Rhea" id="RHEA:24931"/>
        <dbReference type="ChEBI" id="CHEBI:15361"/>
        <dbReference type="ChEBI" id="CHEBI:15377"/>
        <dbReference type="ChEBI" id="CHEBI:15378"/>
        <dbReference type="ChEBI" id="CHEBI:28938"/>
        <dbReference type="ChEBI" id="CHEBI:29919"/>
        <dbReference type="ChEBI" id="CHEBI:35235"/>
        <dbReference type="EC" id="4.4.1.1"/>
    </reaction>
</comment>
<reference evidence="6" key="1">
    <citation type="journal article" date="2019" name="Int. J. Syst. Evol. Microbiol.">
        <title>The Global Catalogue of Microorganisms (GCM) 10K type strain sequencing project: providing services to taxonomists for standard genome sequencing and annotation.</title>
        <authorList>
            <consortium name="The Broad Institute Genomics Platform"/>
            <consortium name="The Broad Institute Genome Sequencing Center for Infectious Disease"/>
            <person name="Wu L."/>
            <person name="Ma J."/>
        </authorList>
    </citation>
    <scope>NUCLEOTIDE SEQUENCE [LARGE SCALE GENOMIC DNA]</scope>
    <source>
        <strain evidence="6">KCTC 42281</strain>
    </source>
</reference>
<comment type="cofactor">
    <cofactor evidence="1 3">
        <name>pyridoxal 5'-phosphate</name>
        <dbReference type="ChEBI" id="CHEBI:597326"/>
    </cofactor>
</comment>
<dbReference type="InterPro" id="IPR036052">
    <property type="entry name" value="TrpB-like_PALP_sf"/>
</dbReference>
<evidence type="ECO:0000256" key="1">
    <source>
        <dbReference type="ARBA" id="ARBA00001933"/>
    </source>
</evidence>